<sequence>MIFGQGAIRCHPYVLEEMEAAKNNDVNAFDKLLFKHIGHVGSNKVRSFWLGLTRGLTSSTPTGDATKRYYQHLNRLSANLALLSDVSMAVLGGSLKRRERISARLGDILKPALPRLCRSEAL</sequence>
<feature type="domain" description="Acyl-CoA dehydrogenase C-terminal bacterial-type" evidence="1">
    <location>
        <begin position="8"/>
        <end position="109"/>
    </location>
</feature>
<name>A0A377DHR7_ECOLX</name>
<gene>
    <name evidence="2" type="primary">fadE_3</name>
    <name evidence="2" type="ORF">NCTC7922_05905</name>
</gene>
<evidence type="ECO:0000313" key="2">
    <source>
        <dbReference type="EMBL" id="STM19950.1"/>
    </source>
</evidence>
<proteinExistence type="predicted"/>
<dbReference type="AlphaFoldDB" id="A0A377DHR7"/>
<dbReference type="EMBL" id="UGFC01000006">
    <property type="protein sequence ID" value="STM19950.1"/>
    <property type="molecule type" value="Genomic_DNA"/>
</dbReference>
<reference evidence="2 3" key="1">
    <citation type="submission" date="2018-06" db="EMBL/GenBank/DDBJ databases">
        <authorList>
            <consortium name="Pathogen Informatics"/>
            <person name="Doyle S."/>
        </authorList>
    </citation>
    <scope>NUCLEOTIDE SEQUENCE [LARGE SCALE GENOMIC DNA]</scope>
    <source>
        <strain evidence="2 3">NCTC7922</strain>
    </source>
</reference>
<protein>
    <submittedName>
        <fullName evidence="2">Acyl-CoA dehydrogenase</fullName>
    </submittedName>
</protein>
<dbReference type="GO" id="GO:0033539">
    <property type="term" value="P:fatty acid beta-oxidation using acyl-CoA dehydrogenase"/>
    <property type="evidence" value="ECO:0007669"/>
    <property type="project" value="InterPro"/>
</dbReference>
<organism evidence="2 3">
    <name type="scientific">Escherichia coli</name>
    <dbReference type="NCBI Taxonomy" id="562"/>
    <lineage>
        <taxon>Bacteria</taxon>
        <taxon>Pseudomonadati</taxon>
        <taxon>Pseudomonadota</taxon>
        <taxon>Gammaproteobacteria</taxon>
        <taxon>Enterobacterales</taxon>
        <taxon>Enterobacteriaceae</taxon>
        <taxon>Escherichia</taxon>
    </lineage>
</organism>
<evidence type="ECO:0000313" key="3">
    <source>
        <dbReference type="Proteomes" id="UP000254174"/>
    </source>
</evidence>
<dbReference type="GO" id="GO:0003995">
    <property type="term" value="F:acyl-CoA dehydrogenase activity"/>
    <property type="evidence" value="ECO:0007669"/>
    <property type="project" value="InterPro"/>
</dbReference>
<dbReference type="Pfam" id="PF09317">
    <property type="entry name" value="ACDH_C"/>
    <property type="match status" value="1"/>
</dbReference>
<accession>A0A377DHR7</accession>
<dbReference type="Proteomes" id="UP000254174">
    <property type="component" value="Unassembled WGS sequence"/>
</dbReference>
<dbReference type="InterPro" id="IPR015396">
    <property type="entry name" value="FadE_C"/>
</dbReference>
<evidence type="ECO:0000259" key="1">
    <source>
        <dbReference type="Pfam" id="PF09317"/>
    </source>
</evidence>